<reference evidence="1 2" key="1">
    <citation type="submission" date="2019-03" db="EMBL/GenBank/DDBJ databases">
        <title>Genomics of glacier-inhabiting Cryobacterium strains.</title>
        <authorList>
            <person name="Liu Q."/>
            <person name="Xin Y.-H."/>
        </authorList>
    </citation>
    <scope>NUCLEOTIDE SEQUENCE [LARGE SCALE GENOMIC DNA]</scope>
    <source>
        <strain evidence="1 2">CGMCC 1.4292</strain>
    </source>
</reference>
<keyword evidence="2" id="KW-1185">Reference proteome</keyword>
<organism evidence="1 2">
    <name type="scientific">Cryobacterium psychrophilum</name>
    <dbReference type="NCBI Taxonomy" id="41988"/>
    <lineage>
        <taxon>Bacteria</taxon>
        <taxon>Bacillati</taxon>
        <taxon>Actinomycetota</taxon>
        <taxon>Actinomycetes</taxon>
        <taxon>Micrococcales</taxon>
        <taxon>Microbacteriaceae</taxon>
        <taxon>Cryobacterium</taxon>
    </lineage>
</organism>
<name>A0A4Y8KSX6_9MICO</name>
<dbReference type="InterPro" id="IPR014942">
    <property type="entry name" value="AbiEii"/>
</dbReference>
<dbReference type="Pfam" id="PF08843">
    <property type="entry name" value="AbiEii"/>
    <property type="match status" value="1"/>
</dbReference>
<dbReference type="RefSeq" id="WP_134175784.1">
    <property type="nucleotide sequence ID" value="NZ_SODI01000002.1"/>
</dbReference>
<dbReference type="OrthoDB" id="4084402at2"/>
<accession>A0A4Y8KSX6</accession>
<comment type="caution">
    <text evidence="1">The sequence shown here is derived from an EMBL/GenBank/DDBJ whole genome shotgun (WGS) entry which is preliminary data.</text>
</comment>
<dbReference type="Proteomes" id="UP000298218">
    <property type="component" value="Unassembled WGS sequence"/>
</dbReference>
<dbReference type="GO" id="GO:0016740">
    <property type="term" value="F:transferase activity"/>
    <property type="evidence" value="ECO:0007669"/>
    <property type="project" value="UniProtKB-KW"/>
</dbReference>
<dbReference type="AlphaFoldDB" id="A0A4Y8KSX6"/>
<evidence type="ECO:0000313" key="2">
    <source>
        <dbReference type="Proteomes" id="UP000298218"/>
    </source>
</evidence>
<proteinExistence type="predicted"/>
<keyword evidence="1" id="KW-0808">Transferase</keyword>
<gene>
    <name evidence="1" type="ORF">E3T53_01110</name>
</gene>
<sequence>MIANEPYPDGRAVLSAITEQARAAHRSGVGSSVQSLVELAIFDRFLCRVFSQDGCPFALKGGTSMLARLPLSRSTTDVDLETAEMSIDAAIAQLTWAASIDLGDHFEFRYVSHRDTGGPTQPELHAAAITFSVTVRGAGTRNPLRVDLTIHNRTPAAPLDIITPAFRLGMSRLGPTVAYQAIAVEDQIADKVCATLSIYGGQASTRSKDLVDLAIITTTMRIDARQLRISVHTEAHHRHLAPFTTISVPRAMTDGYRKVAKTVPLLSDFLDPEDAISLINTMLQPALSADIEDGHWEPAQQQWVRPS</sequence>
<evidence type="ECO:0000313" key="1">
    <source>
        <dbReference type="EMBL" id="TFD82029.1"/>
    </source>
</evidence>
<protein>
    <submittedName>
        <fullName evidence="1">Nucleotidyl transferase AbiEii/AbiGii toxin family protein</fullName>
    </submittedName>
</protein>
<dbReference type="EMBL" id="SOHQ01000003">
    <property type="protein sequence ID" value="TFD82029.1"/>
    <property type="molecule type" value="Genomic_DNA"/>
</dbReference>